<name>T0H9E2_9SPHN</name>
<keyword evidence="2" id="KW-1185">Reference proteome</keyword>
<reference evidence="1 2" key="1">
    <citation type="journal article" date="2013" name="Genome Announc.">
        <title>Genome Sequence of Novosphingobium lindaniclasticum LE124T, Isolated from a Hexachlorocyclohexane Dumpsite.</title>
        <authorList>
            <person name="Saxena A."/>
            <person name="Nayyar N."/>
            <person name="Sangwan N."/>
            <person name="Kumari R."/>
            <person name="Khurana J.P."/>
            <person name="Lal R."/>
        </authorList>
    </citation>
    <scope>NUCLEOTIDE SEQUENCE [LARGE SCALE GENOMIC DNA]</scope>
    <source>
        <strain evidence="1 2">LE124</strain>
    </source>
</reference>
<evidence type="ECO:0000313" key="1">
    <source>
        <dbReference type="EMBL" id="EQB09647.1"/>
    </source>
</evidence>
<dbReference type="Pfam" id="PF06528">
    <property type="entry name" value="Phage_P2_GpE"/>
    <property type="match status" value="1"/>
</dbReference>
<dbReference type="EMBL" id="ATHL01000127">
    <property type="protein sequence ID" value="EQB09647.1"/>
    <property type="molecule type" value="Genomic_DNA"/>
</dbReference>
<gene>
    <name evidence="1" type="ORF">L284_18905</name>
</gene>
<evidence type="ECO:0000313" key="2">
    <source>
        <dbReference type="Proteomes" id="UP000015527"/>
    </source>
</evidence>
<sequence>MADIASVFSWPPSEMDGWPIAELMIWRAKAEKRAGSAGTSPKHGKR</sequence>
<dbReference type="AlphaFoldDB" id="T0H9E2"/>
<proteinExistence type="predicted"/>
<dbReference type="OrthoDB" id="8566531at2"/>
<dbReference type="RefSeq" id="WP_021235532.1">
    <property type="nucleotide sequence ID" value="NZ_ATHL01000127.1"/>
</dbReference>
<protein>
    <submittedName>
        <fullName evidence="1">Tail protein</fullName>
    </submittedName>
</protein>
<accession>T0H9E2</accession>
<organism evidence="1 2">
    <name type="scientific">Novosphingobium lindaniclasticum LE124</name>
    <dbReference type="NCBI Taxonomy" id="1096930"/>
    <lineage>
        <taxon>Bacteria</taxon>
        <taxon>Pseudomonadati</taxon>
        <taxon>Pseudomonadota</taxon>
        <taxon>Alphaproteobacteria</taxon>
        <taxon>Sphingomonadales</taxon>
        <taxon>Sphingomonadaceae</taxon>
        <taxon>Novosphingobium</taxon>
    </lineage>
</organism>
<comment type="caution">
    <text evidence="1">The sequence shown here is derived from an EMBL/GenBank/DDBJ whole genome shotgun (WGS) entry which is preliminary data.</text>
</comment>
<dbReference type="InterPro" id="IPR009493">
    <property type="entry name" value="P2_GpE"/>
</dbReference>
<dbReference type="Proteomes" id="UP000015527">
    <property type="component" value="Unassembled WGS sequence"/>
</dbReference>